<feature type="transmembrane region" description="Helical" evidence="1">
    <location>
        <begin position="201"/>
        <end position="219"/>
    </location>
</feature>
<feature type="transmembrane region" description="Helical" evidence="1">
    <location>
        <begin position="85"/>
        <end position="108"/>
    </location>
</feature>
<evidence type="ECO:0000313" key="2">
    <source>
        <dbReference type="EMBL" id="RFU39062.1"/>
    </source>
</evidence>
<sequence>MSAAVGPSAPPRAPRYSAADPRVRFRDLAAAEWTKLSSLRSTRYVLGAGVLLLMLVAAQKSTAAYDDWPNLPARERAHFDPLRPALSQVSAILLVVGSGVVGALALVGEFATGLIRTTFTAVPARHRVVLAKVTVVAAVMLAVGVLVALSTFAVSQAILSGRGVALSVNDPGVPRVLAANALLAPLAALVGMGIGALLRHTAGTVVAVIVLLVILPMMAKPNAHQWVNDVYKCLPLYDWAMCLSQRHPRGGAALPTVAGSWLAFACCALAAVAVAVVVVRRRDV</sequence>
<keyword evidence="1" id="KW-1133">Transmembrane helix</keyword>
<protein>
    <submittedName>
        <fullName evidence="2">ABC transporter permease</fullName>
    </submittedName>
</protein>
<name>A0A372JGD1_9ACTN</name>
<keyword evidence="1" id="KW-0812">Transmembrane</keyword>
<accession>A0A372JGD1</accession>
<evidence type="ECO:0000313" key="3">
    <source>
        <dbReference type="Proteomes" id="UP000261811"/>
    </source>
</evidence>
<reference evidence="2 3" key="1">
    <citation type="submission" date="2018-08" db="EMBL/GenBank/DDBJ databases">
        <title>Actinomadura jelena sp. nov., a novel Actinomycete isolated from soil in Chad.</title>
        <authorList>
            <person name="Shi L."/>
        </authorList>
    </citation>
    <scope>NUCLEOTIDE SEQUENCE [LARGE SCALE GENOMIC DNA]</scope>
    <source>
        <strain evidence="2 3">NEAU-G17</strain>
    </source>
</reference>
<organism evidence="2 3">
    <name type="scientific">Actinomadura logoneensis</name>
    <dbReference type="NCBI Taxonomy" id="2293572"/>
    <lineage>
        <taxon>Bacteria</taxon>
        <taxon>Bacillati</taxon>
        <taxon>Actinomycetota</taxon>
        <taxon>Actinomycetes</taxon>
        <taxon>Streptosporangiales</taxon>
        <taxon>Thermomonosporaceae</taxon>
        <taxon>Actinomadura</taxon>
    </lineage>
</organism>
<keyword evidence="3" id="KW-1185">Reference proteome</keyword>
<feature type="transmembrane region" description="Helical" evidence="1">
    <location>
        <begin position="129"/>
        <end position="153"/>
    </location>
</feature>
<feature type="transmembrane region" description="Helical" evidence="1">
    <location>
        <begin position="173"/>
        <end position="194"/>
    </location>
</feature>
<feature type="transmembrane region" description="Helical" evidence="1">
    <location>
        <begin position="44"/>
        <end position="65"/>
    </location>
</feature>
<keyword evidence="1" id="KW-0472">Membrane</keyword>
<evidence type="ECO:0000256" key="1">
    <source>
        <dbReference type="SAM" id="Phobius"/>
    </source>
</evidence>
<comment type="caution">
    <text evidence="2">The sequence shown here is derived from an EMBL/GenBank/DDBJ whole genome shotgun (WGS) entry which is preliminary data.</text>
</comment>
<gene>
    <name evidence="2" type="ORF">DZF91_24385</name>
</gene>
<proteinExistence type="predicted"/>
<dbReference type="EMBL" id="QURH01000583">
    <property type="protein sequence ID" value="RFU39062.1"/>
    <property type="molecule type" value="Genomic_DNA"/>
</dbReference>
<feature type="transmembrane region" description="Helical" evidence="1">
    <location>
        <begin position="258"/>
        <end position="279"/>
    </location>
</feature>
<dbReference type="OrthoDB" id="3480265at2"/>
<dbReference type="Proteomes" id="UP000261811">
    <property type="component" value="Unassembled WGS sequence"/>
</dbReference>
<dbReference type="RefSeq" id="WP_117359619.1">
    <property type="nucleotide sequence ID" value="NZ_QURH01000583.1"/>
</dbReference>
<dbReference type="AlphaFoldDB" id="A0A372JGD1"/>